<proteinExistence type="predicted"/>
<dbReference type="Gene3D" id="3.60.110.10">
    <property type="entry name" value="Carbon-nitrogen hydrolase"/>
    <property type="match status" value="1"/>
</dbReference>
<dbReference type="PANTHER" id="PTHR23088:SF27">
    <property type="entry name" value="DEAMINATED GLUTATHIONE AMIDASE"/>
    <property type="match status" value="1"/>
</dbReference>
<comment type="caution">
    <text evidence="2">The sequence shown here is derived from an EMBL/GenBank/DDBJ whole genome shotgun (WGS) entry which is preliminary data.</text>
</comment>
<evidence type="ECO:0000313" key="2">
    <source>
        <dbReference type="EMBL" id="OPZ93951.1"/>
    </source>
</evidence>
<dbReference type="GO" id="GO:0018762">
    <property type="term" value="F:aliphatic nitrilase activity"/>
    <property type="evidence" value="ECO:0007669"/>
    <property type="project" value="UniProtKB-EC"/>
</dbReference>
<dbReference type="Pfam" id="PF00795">
    <property type="entry name" value="CN_hydrolase"/>
    <property type="match status" value="1"/>
</dbReference>
<dbReference type="SUPFAM" id="SSF56317">
    <property type="entry name" value="Carbon-nitrogen hydrolase"/>
    <property type="match status" value="1"/>
</dbReference>
<dbReference type="Proteomes" id="UP000485484">
    <property type="component" value="Unassembled WGS sequence"/>
</dbReference>
<dbReference type="EC" id="3.5.5.7" evidence="2"/>
<sequence length="314" mass="34583">MAKNIRIGVCSYSRKGQNSGLTVPEHLAAALDQVRQAAAEGAELAVLPEGFAYQDGNPWVGNFQPLDGPVVSTLAAEAKRLGIFIAAGQPTRVDGKKYNSIVLLDRRGELAGLYHKAYPTIGEMEDRVGIRPGPGPVVVETEIGRIGFAICYDLNFAELRLGYRDLKPDLILFCSAFRGGLQSIWWAYETRSYLVASVLDPAGLVVNPVGRVLARTDVWSQTATVTVNLDRAVVHLDYSNRNLAEMRRRYGKDFDFEWAEAEGVMLVTGRGKQTVAELMEAAGWEPVDDYFDRARRVRQEALAGRPVKTGPSPW</sequence>
<dbReference type="CDD" id="cd07197">
    <property type="entry name" value="nitrilase"/>
    <property type="match status" value="1"/>
</dbReference>
<feature type="domain" description="CN hydrolase" evidence="1">
    <location>
        <begin position="5"/>
        <end position="231"/>
    </location>
</feature>
<keyword evidence="2" id="KW-0378">Hydrolase</keyword>
<protein>
    <submittedName>
        <fullName evidence="2">Nitrilase</fullName>
        <ecNumber evidence="2">3.5.5.7</ecNumber>
    </submittedName>
</protein>
<accession>A0A1V5MMA3</accession>
<name>A0A1V5MMA3_UNCT6</name>
<reference evidence="2" key="1">
    <citation type="submission" date="2017-02" db="EMBL/GenBank/DDBJ databases">
        <title>Delving into the versatile metabolic prowess of the omnipresent phylum Bacteroidetes.</title>
        <authorList>
            <person name="Nobu M.K."/>
            <person name="Mei R."/>
            <person name="Narihiro T."/>
            <person name="Kuroda K."/>
            <person name="Liu W.-T."/>
        </authorList>
    </citation>
    <scope>NUCLEOTIDE SEQUENCE</scope>
    <source>
        <strain evidence="2">ADurb.Bin417</strain>
    </source>
</reference>
<dbReference type="PROSITE" id="PS50263">
    <property type="entry name" value="CN_HYDROLASE"/>
    <property type="match status" value="1"/>
</dbReference>
<organism evidence="2">
    <name type="scientific">candidate division TA06 bacterium ADurb.Bin417</name>
    <dbReference type="NCBI Taxonomy" id="1852828"/>
    <lineage>
        <taxon>Bacteria</taxon>
        <taxon>Bacteria division TA06</taxon>
    </lineage>
</organism>
<dbReference type="EMBL" id="MWAK01000001">
    <property type="protein sequence ID" value="OPZ93951.1"/>
    <property type="molecule type" value="Genomic_DNA"/>
</dbReference>
<dbReference type="InterPro" id="IPR036526">
    <property type="entry name" value="C-N_Hydrolase_sf"/>
</dbReference>
<dbReference type="AlphaFoldDB" id="A0A1V5MMA3"/>
<dbReference type="InterPro" id="IPR003010">
    <property type="entry name" value="C-N_Hydrolase"/>
</dbReference>
<gene>
    <name evidence="2" type="ORF">BWY73_00003</name>
</gene>
<evidence type="ECO:0000259" key="1">
    <source>
        <dbReference type="PROSITE" id="PS50263"/>
    </source>
</evidence>
<dbReference type="PANTHER" id="PTHR23088">
    <property type="entry name" value="NITRILASE-RELATED"/>
    <property type="match status" value="1"/>
</dbReference>